<reference evidence="13" key="1">
    <citation type="submission" date="2010-07" db="EMBL/GenBank/DDBJ databases">
        <title>The genome sequence of Gaeumannomyces graminis var. tritici strain R3-111a-1.</title>
        <authorList>
            <consortium name="The Broad Institute Genome Sequencing Platform"/>
            <person name="Ma L.-J."/>
            <person name="Dead R."/>
            <person name="Young S."/>
            <person name="Zeng Q."/>
            <person name="Koehrsen M."/>
            <person name="Alvarado L."/>
            <person name="Berlin A."/>
            <person name="Chapman S.B."/>
            <person name="Chen Z."/>
            <person name="Freedman E."/>
            <person name="Gellesch M."/>
            <person name="Goldberg J."/>
            <person name="Griggs A."/>
            <person name="Gujja S."/>
            <person name="Heilman E.R."/>
            <person name="Heiman D."/>
            <person name="Hepburn T."/>
            <person name="Howarth C."/>
            <person name="Jen D."/>
            <person name="Larson L."/>
            <person name="Mehta T."/>
            <person name="Neiman D."/>
            <person name="Pearson M."/>
            <person name="Roberts A."/>
            <person name="Saif S."/>
            <person name="Shea T."/>
            <person name="Shenoy N."/>
            <person name="Sisk P."/>
            <person name="Stolte C."/>
            <person name="Sykes S."/>
            <person name="Walk T."/>
            <person name="White J."/>
            <person name="Yandava C."/>
            <person name="Haas B."/>
            <person name="Nusbaum C."/>
            <person name="Birren B."/>
        </authorList>
    </citation>
    <scope>NUCLEOTIDE SEQUENCE [LARGE SCALE GENOMIC DNA]</scope>
    <source>
        <strain evidence="13">R3-111a-1</strain>
    </source>
</reference>
<dbReference type="SUPFAM" id="SSF81338">
    <property type="entry name" value="Aquaporin-like"/>
    <property type="match status" value="1"/>
</dbReference>
<reference evidence="12" key="4">
    <citation type="journal article" date="2015" name="G3 (Bethesda)">
        <title>Genome sequences of three phytopathogenic species of the Magnaporthaceae family of fungi.</title>
        <authorList>
            <person name="Okagaki L.H."/>
            <person name="Nunes C.C."/>
            <person name="Sailsbery J."/>
            <person name="Clay B."/>
            <person name="Brown D."/>
            <person name="John T."/>
            <person name="Oh Y."/>
            <person name="Young N."/>
            <person name="Fitzgerald M."/>
            <person name="Haas B.J."/>
            <person name="Zeng Q."/>
            <person name="Young S."/>
            <person name="Adiconis X."/>
            <person name="Fan L."/>
            <person name="Levin J.Z."/>
            <person name="Mitchell T.K."/>
            <person name="Okubara P.A."/>
            <person name="Farman M.L."/>
            <person name="Kohn L.M."/>
            <person name="Birren B."/>
            <person name="Ma L.-J."/>
            <person name="Dean R.A."/>
        </authorList>
    </citation>
    <scope>NUCLEOTIDE SEQUENCE</scope>
    <source>
        <strain evidence="12">R3-111a-1</strain>
    </source>
</reference>
<feature type="transmembrane region" description="Helical" evidence="10">
    <location>
        <begin position="406"/>
        <end position="424"/>
    </location>
</feature>
<reference evidence="12" key="5">
    <citation type="submission" date="2018-04" db="UniProtKB">
        <authorList>
            <consortium name="EnsemblFungi"/>
        </authorList>
    </citation>
    <scope>IDENTIFICATION</scope>
    <source>
        <strain evidence="12">R3-111a-1</strain>
    </source>
</reference>
<keyword evidence="7 10" id="KW-0472">Membrane</keyword>
<evidence type="ECO:0000256" key="8">
    <source>
        <dbReference type="ARBA" id="ARBA00034651"/>
    </source>
</evidence>
<comment type="subcellular location">
    <subcellularLocation>
        <location evidence="1">Membrane</location>
        <topology evidence="1">Multi-pass membrane protein</topology>
    </subcellularLocation>
</comment>
<dbReference type="EMBL" id="GL385396">
    <property type="protein sequence ID" value="EJT79276.1"/>
    <property type="molecule type" value="Genomic_DNA"/>
</dbReference>
<feature type="transmembrane region" description="Helical" evidence="10">
    <location>
        <begin position="320"/>
        <end position="340"/>
    </location>
</feature>
<dbReference type="PANTHER" id="PTHR19139:SF283">
    <property type="entry name" value="AQUAPORIN"/>
    <property type="match status" value="1"/>
</dbReference>
<keyword evidence="3" id="KW-0813">Transport</keyword>
<dbReference type="OrthoDB" id="3222at2759"/>
<dbReference type="GO" id="GO:0005886">
    <property type="term" value="C:plasma membrane"/>
    <property type="evidence" value="ECO:0007669"/>
    <property type="project" value="TreeGrafter"/>
</dbReference>
<dbReference type="HOGENOM" id="CLU_020019_14_1_1"/>
<dbReference type="RefSeq" id="XP_009220421.1">
    <property type="nucleotide sequence ID" value="XM_009222157.1"/>
</dbReference>
<feature type="transmembrane region" description="Helical" evidence="10">
    <location>
        <begin position="477"/>
        <end position="497"/>
    </location>
</feature>
<dbReference type="Pfam" id="PF00230">
    <property type="entry name" value="MIP"/>
    <property type="match status" value="1"/>
</dbReference>
<feature type="compositionally biased region" description="Basic residues" evidence="9">
    <location>
        <begin position="78"/>
        <end position="88"/>
    </location>
</feature>
<dbReference type="InterPro" id="IPR022357">
    <property type="entry name" value="MIP_CS"/>
</dbReference>
<dbReference type="EnsemblFungi" id="EJT79276">
    <property type="protein sequence ID" value="EJT79276"/>
    <property type="gene ID" value="GGTG_04362"/>
</dbReference>
<dbReference type="FunFam" id="1.20.1080.10:FF:000014">
    <property type="entry name" value="Aquaporin 1"/>
    <property type="match status" value="1"/>
</dbReference>
<gene>
    <name evidence="12" type="primary">20344820</name>
    <name evidence="11" type="ORF">GGTG_04362</name>
</gene>
<dbReference type="AlphaFoldDB" id="J3NSW3"/>
<dbReference type="GO" id="GO:0015250">
    <property type="term" value="F:water channel activity"/>
    <property type="evidence" value="ECO:0007669"/>
    <property type="project" value="TreeGrafter"/>
</dbReference>
<evidence type="ECO:0000313" key="11">
    <source>
        <dbReference type="EMBL" id="EJT79276.1"/>
    </source>
</evidence>
<dbReference type="InterPro" id="IPR034294">
    <property type="entry name" value="Aquaporin_transptr"/>
</dbReference>
<dbReference type="InterPro" id="IPR023271">
    <property type="entry name" value="Aquaporin-like"/>
</dbReference>
<feature type="transmembrane region" description="Helical" evidence="10">
    <location>
        <begin position="436"/>
        <end position="457"/>
    </location>
</feature>
<accession>J3NSW3</accession>
<reference evidence="11" key="2">
    <citation type="submission" date="2010-07" db="EMBL/GenBank/DDBJ databases">
        <authorList>
            <consortium name="The Broad Institute Genome Sequencing Platform"/>
            <consortium name="Broad Institute Genome Sequencing Center for Infectious Disease"/>
            <person name="Ma L.-J."/>
            <person name="Dead R."/>
            <person name="Young S."/>
            <person name="Zeng Q."/>
            <person name="Koehrsen M."/>
            <person name="Alvarado L."/>
            <person name="Berlin A."/>
            <person name="Chapman S.B."/>
            <person name="Chen Z."/>
            <person name="Freedman E."/>
            <person name="Gellesch M."/>
            <person name="Goldberg J."/>
            <person name="Griggs A."/>
            <person name="Gujja S."/>
            <person name="Heilman E.R."/>
            <person name="Heiman D."/>
            <person name="Hepburn T."/>
            <person name="Howarth C."/>
            <person name="Jen D."/>
            <person name="Larson L."/>
            <person name="Mehta T."/>
            <person name="Neiman D."/>
            <person name="Pearson M."/>
            <person name="Roberts A."/>
            <person name="Saif S."/>
            <person name="Shea T."/>
            <person name="Shenoy N."/>
            <person name="Sisk P."/>
            <person name="Stolte C."/>
            <person name="Sykes S."/>
            <person name="Walk T."/>
            <person name="White J."/>
            <person name="Yandava C."/>
            <person name="Haas B."/>
            <person name="Nusbaum C."/>
            <person name="Birren B."/>
        </authorList>
    </citation>
    <scope>NUCLEOTIDE SEQUENCE</scope>
    <source>
        <strain evidence="11">R3-111a-1</strain>
    </source>
</reference>
<evidence type="ECO:0000256" key="7">
    <source>
        <dbReference type="ARBA" id="ARBA00023136"/>
    </source>
</evidence>
<comment type="similarity">
    <text evidence="2">Belongs to the MIP/aquaporin (TC 1.A.8) family.</text>
</comment>
<feature type="compositionally biased region" description="Gly residues" evidence="9">
    <location>
        <begin position="96"/>
        <end position="110"/>
    </location>
</feature>
<evidence type="ECO:0000256" key="6">
    <source>
        <dbReference type="ARBA" id="ARBA00022989"/>
    </source>
</evidence>
<sequence>MAAIPEPMATDGEPIPHVQTVPSASRVPQLQPAPSYRAAAAEVASPPQPTESVSDGGGGGAAETATAGHQRKTSNASKRSRGRARSRARAGTGDSTVGGGSPPLGRGSGRNGEDLYSDDGEGDDNNAQAPRHPGRPAARSTRPPRAYLNHPAYAGVESPAKMVVEETKGAAGAREHYYYTYDDGPGPETGRTTARPGPGAGRYPQQQQQQQQQYDEEYGYGPAMMTPGYGRGGGGTALGGRFSADYPPRINWNQLSREERAEVLRIPWTQWMNSDIKNHFVATMGELIGTTMFLLFAFAGTGVANTGSSPDGPFNVGAQMYISLAFGFSLMVNVWIFFRISGAQFNPAVTLAMLLVRAIGAVRAACLFAGQIAGSLLASVIVRYLFPQPFAVRTALSKTTSLPQGVFIEAVLTAELVFTIFMLAKEKHKANYMAPIGIGLALFIAEMAGVPYTGGSLNPARSFGPCVVTGVFESEHWVYWLGPAIGAVIAVVFYQFIKILEYEMANPGADGDQENDPTKNPVKRAELMMNRKFAKSEI</sequence>
<feature type="region of interest" description="Disordered" evidence="9">
    <location>
        <begin position="1"/>
        <end position="154"/>
    </location>
</feature>
<dbReference type="STRING" id="644352.J3NSW3"/>
<dbReference type="PANTHER" id="PTHR19139">
    <property type="entry name" value="AQUAPORIN TRANSPORTER"/>
    <property type="match status" value="1"/>
</dbReference>
<dbReference type="PROSITE" id="PS00221">
    <property type="entry name" value="MIP"/>
    <property type="match status" value="1"/>
</dbReference>
<evidence type="ECO:0000256" key="10">
    <source>
        <dbReference type="SAM" id="Phobius"/>
    </source>
</evidence>
<feature type="region of interest" description="Disordered" evidence="9">
    <location>
        <begin position="178"/>
        <end position="214"/>
    </location>
</feature>
<evidence type="ECO:0000313" key="12">
    <source>
        <dbReference type="EnsemblFungi" id="EJT79276"/>
    </source>
</evidence>
<dbReference type="VEuPathDB" id="FungiDB:GGTG_04362"/>
<comment type="catalytic activity">
    <reaction evidence="8">
        <text>H2O(in) = H2O(out)</text>
        <dbReference type="Rhea" id="RHEA:29667"/>
        <dbReference type="ChEBI" id="CHEBI:15377"/>
    </reaction>
</comment>
<evidence type="ECO:0000256" key="4">
    <source>
        <dbReference type="ARBA" id="ARBA00022692"/>
    </source>
</evidence>
<feature type="compositionally biased region" description="Acidic residues" evidence="9">
    <location>
        <begin position="115"/>
        <end position="124"/>
    </location>
</feature>
<evidence type="ECO:0000313" key="13">
    <source>
        <dbReference type="Proteomes" id="UP000006039"/>
    </source>
</evidence>
<dbReference type="Proteomes" id="UP000006039">
    <property type="component" value="Unassembled WGS sequence"/>
</dbReference>
<dbReference type="eggNOG" id="KOG0223">
    <property type="taxonomic scope" value="Eukaryota"/>
</dbReference>
<feature type="transmembrane region" description="Helical" evidence="10">
    <location>
        <begin position="280"/>
        <end position="300"/>
    </location>
</feature>
<feature type="compositionally biased region" description="Low complexity" evidence="9">
    <location>
        <begin position="135"/>
        <end position="146"/>
    </location>
</feature>
<keyword evidence="5" id="KW-0677">Repeat</keyword>
<reference evidence="11" key="3">
    <citation type="submission" date="2010-09" db="EMBL/GenBank/DDBJ databases">
        <title>Annotation of Gaeumannomyces graminis var. tritici R3-111a-1.</title>
        <authorList>
            <consortium name="The Broad Institute Genome Sequencing Platform"/>
            <person name="Ma L.-J."/>
            <person name="Dead R."/>
            <person name="Young S.K."/>
            <person name="Zeng Q."/>
            <person name="Gargeya S."/>
            <person name="Fitzgerald M."/>
            <person name="Haas B."/>
            <person name="Abouelleil A."/>
            <person name="Alvarado L."/>
            <person name="Arachchi H.M."/>
            <person name="Berlin A."/>
            <person name="Brown A."/>
            <person name="Chapman S.B."/>
            <person name="Chen Z."/>
            <person name="Dunbar C."/>
            <person name="Freedman E."/>
            <person name="Gearin G."/>
            <person name="Gellesch M."/>
            <person name="Goldberg J."/>
            <person name="Griggs A."/>
            <person name="Gujja S."/>
            <person name="Heiman D."/>
            <person name="Howarth C."/>
            <person name="Larson L."/>
            <person name="Lui A."/>
            <person name="MacDonald P.J.P."/>
            <person name="Mehta T."/>
            <person name="Montmayeur A."/>
            <person name="Murphy C."/>
            <person name="Neiman D."/>
            <person name="Pearson M."/>
            <person name="Priest M."/>
            <person name="Roberts A."/>
            <person name="Saif S."/>
            <person name="Shea T."/>
            <person name="Shenoy N."/>
            <person name="Sisk P."/>
            <person name="Stolte C."/>
            <person name="Sykes S."/>
            <person name="Yandava C."/>
            <person name="Wortman J."/>
            <person name="Nusbaum C."/>
            <person name="Birren B."/>
        </authorList>
    </citation>
    <scope>NUCLEOTIDE SEQUENCE</scope>
    <source>
        <strain evidence="11">R3-111a-1</strain>
    </source>
</reference>
<dbReference type="PRINTS" id="PR00783">
    <property type="entry name" value="MINTRINSICP"/>
</dbReference>
<evidence type="ECO:0000256" key="5">
    <source>
        <dbReference type="ARBA" id="ARBA00022737"/>
    </source>
</evidence>
<evidence type="ECO:0000256" key="3">
    <source>
        <dbReference type="ARBA" id="ARBA00022448"/>
    </source>
</evidence>
<protein>
    <submittedName>
        <fullName evidence="11">Aquaporin</fullName>
    </submittedName>
</protein>
<keyword evidence="13" id="KW-1185">Reference proteome</keyword>
<evidence type="ECO:0000256" key="1">
    <source>
        <dbReference type="ARBA" id="ARBA00004141"/>
    </source>
</evidence>
<keyword evidence="4 10" id="KW-0812">Transmembrane</keyword>
<evidence type="ECO:0000256" key="9">
    <source>
        <dbReference type="SAM" id="MobiDB-lite"/>
    </source>
</evidence>
<dbReference type="Gene3D" id="1.20.1080.10">
    <property type="entry name" value="Glycerol uptake facilitator protein"/>
    <property type="match status" value="1"/>
</dbReference>
<keyword evidence="6 10" id="KW-1133">Transmembrane helix</keyword>
<organism evidence="11">
    <name type="scientific">Gaeumannomyces tritici (strain R3-111a-1)</name>
    <name type="common">Wheat and barley take-all root rot fungus</name>
    <name type="synonym">Gaeumannomyces graminis var. tritici</name>
    <dbReference type="NCBI Taxonomy" id="644352"/>
    <lineage>
        <taxon>Eukaryota</taxon>
        <taxon>Fungi</taxon>
        <taxon>Dikarya</taxon>
        <taxon>Ascomycota</taxon>
        <taxon>Pezizomycotina</taxon>
        <taxon>Sordariomycetes</taxon>
        <taxon>Sordariomycetidae</taxon>
        <taxon>Magnaporthales</taxon>
        <taxon>Magnaporthaceae</taxon>
        <taxon>Gaeumannomyces</taxon>
    </lineage>
</organism>
<name>J3NSW3_GAET3</name>
<feature type="transmembrane region" description="Helical" evidence="10">
    <location>
        <begin position="361"/>
        <end position="386"/>
    </location>
</feature>
<evidence type="ECO:0000256" key="2">
    <source>
        <dbReference type="ARBA" id="ARBA00006175"/>
    </source>
</evidence>
<dbReference type="InterPro" id="IPR000425">
    <property type="entry name" value="MIP"/>
</dbReference>
<dbReference type="GeneID" id="20344820"/>
<proteinExistence type="inferred from homology"/>